<dbReference type="Pfam" id="PF17680">
    <property type="entry name" value="FlgO"/>
    <property type="match status" value="1"/>
</dbReference>
<dbReference type="InterPro" id="IPR041215">
    <property type="entry name" value="FlgO_dom"/>
</dbReference>
<sequence>MSKLYVLLFCVFIGGCVQLPPFYEVGSRTKTPPLIPLSYKAGDHLHRQLSGSGVAGYPMLAASFVDSTNVENTNDLGRLLSEQVSSRLSQLGYSVTEVQLRSDELRVLPEGGVLALSRDLSRINTDVPAYSVLVGTYTVIERQIYVNARVLRTGDGVALASSDFTLPYVRPKKNDGGGSAARPSVKTSLD</sequence>
<dbReference type="Proteomes" id="UP000199581">
    <property type="component" value="Unassembled WGS sequence"/>
</dbReference>
<dbReference type="RefSeq" id="WP_143077921.1">
    <property type="nucleotide sequence ID" value="NZ_FOTO01000010.1"/>
</dbReference>
<dbReference type="OrthoDB" id="5452881at2"/>
<evidence type="ECO:0000256" key="1">
    <source>
        <dbReference type="SAM" id="MobiDB-lite"/>
    </source>
</evidence>
<comment type="caution">
    <text evidence="3">The sequence shown here is derived from an EMBL/GenBank/DDBJ whole genome shotgun (WGS) entry which is preliminary data.</text>
</comment>
<dbReference type="PROSITE" id="PS51257">
    <property type="entry name" value="PROKAR_LIPOPROTEIN"/>
    <property type="match status" value="1"/>
</dbReference>
<organism evidence="3 4">
    <name type="scientific">Desulfomicrobium norvegicum (strain DSM 1741 / NCIMB 8310)</name>
    <name type="common">Desulfovibrio baculatus (strain Norway 4)</name>
    <name type="synonym">Desulfovibrio desulfuricans (strain Norway 4)</name>
    <dbReference type="NCBI Taxonomy" id="52561"/>
    <lineage>
        <taxon>Bacteria</taxon>
        <taxon>Pseudomonadati</taxon>
        <taxon>Thermodesulfobacteriota</taxon>
        <taxon>Desulfovibrionia</taxon>
        <taxon>Desulfovibrionales</taxon>
        <taxon>Desulfomicrobiaceae</taxon>
        <taxon>Desulfomicrobium</taxon>
    </lineage>
</organism>
<evidence type="ECO:0000259" key="2">
    <source>
        <dbReference type="Pfam" id="PF17680"/>
    </source>
</evidence>
<evidence type="ECO:0000313" key="4">
    <source>
        <dbReference type="Proteomes" id="UP000199581"/>
    </source>
</evidence>
<protein>
    <recommendedName>
        <fullName evidence="2">FlgO domain-containing protein</fullName>
    </recommendedName>
</protein>
<dbReference type="AlphaFoldDB" id="A0A8G2F6Q0"/>
<dbReference type="EMBL" id="FOTO01000010">
    <property type="protein sequence ID" value="SFL97215.1"/>
    <property type="molecule type" value="Genomic_DNA"/>
</dbReference>
<feature type="domain" description="FlgO" evidence="2">
    <location>
        <begin position="39"/>
        <end position="168"/>
    </location>
</feature>
<name>A0A8G2F6Q0_DESNO</name>
<evidence type="ECO:0000313" key="3">
    <source>
        <dbReference type="EMBL" id="SFL97215.1"/>
    </source>
</evidence>
<accession>A0A8G2F6Q0</accession>
<feature type="region of interest" description="Disordered" evidence="1">
    <location>
        <begin position="171"/>
        <end position="190"/>
    </location>
</feature>
<keyword evidence="4" id="KW-1185">Reference proteome</keyword>
<gene>
    <name evidence="3" type="ORF">SAMN05421830_110106</name>
</gene>
<proteinExistence type="predicted"/>
<reference evidence="3 4" key="1">
    <citation type="submission" date="2016-10" db="EMBL/GenBank/DDBJ databases">
        <authorList>
            <person name="Varghese N."/>
            <person name="Submissions S."/>
        </authorList>
    </citation>
    <scope>NUCLEOTIDE SEQUENCE [LARGE SCALE GENOMIC DNA]</scope>
    <source>
        <strain evidence="3 4">DSM 1741</strain>
    </source>
</reference>